<dbReference type="Pfam" id="PF13847">
    <property type="entry name" value="Methyltransf_31"/>
    <property type="match status" value="1"/>
</dbReference>
<dbReference type="GO" id="GO:0030791">
    <property type="term" value="F:arsenite methyltransferase activity"/>
    <property type="evidence" value="ECO:0007669"/>
    <property type="project" value="UniProtKB-EC"/>
</dbReference>
<dbReference type="InterPro" id="IPR026669">
    <property type="entry name" value="Arsenite_MeTrfase-like"/>
</dbReference>
<dbReference type="PANTHER" id="PTHR43675">
    <property type="entry name" value="ARSENITE METHYLTRANSFERASE"/>
    <property type="match status" value="1"/>
</dbReference>
<dbReference type="AlphaFoldDB" id="A0A518CX08"/>
<feature type="compositionally biased region" description="Polar residues" evidence="9">
    <location>
        <begin position="279"/>
        <end position="292"/>
    </location>
</feature>
<dbReference type="NCBIfam" id="NF008823">
    <property type="entry name" value="PRK11873.1"/>
    <property type="match status" value="1"/>
</dbReference>
<feature type="domain" description="Methyltransferase" evidence="10">
    <location>
        <begin position="68"/>
        <end position="207"/>
    </location>
</feature>
<evidence type="ECO:0000259" key="10">
    <source>
        <dbReference type="Pfam" id="PF13847"/>
    </source>
</evidence>
<evidence type="ECO:0000256" key="6">
    <source>
        <dbReference type="ARBA" id="ARBA00047941"/>
    </source>
</evidence>
<comment type="catalytic activity">
    <reaction evidence="7">
        <text>arsenic triglutathione + 2 [thioredoxin]-dithiol + 2 S-adenosyl-L-methionine + H2O = dimethylarsinous acid + 2 [thioredoxin]-disulfide + 3 glutathione + 2 S-adenosyl-L-homocysteine + 2 H(+)</text>
        <dbReference type="Rhea" id="RHEA:69464"/>
        <dbReference type="Rhea" id="RHEA-COMP:10698"/>
        <dbReference type="Rhea" id="RHEA-COMP:10700"/>
        <dbReference type="ChEBI" id="CHEBI:15377"/>
        <dbReference type="ChEBI" id="CHEBI:15378"/>
        <dbReference type="ChEBI" id="CHEBI:23808"/>
        <dbReference type="ChEBI" id="CHEBI:29950"/>
        <dbReference type="ChEBI" id="CHEBI:50058"/>
        <dbReference type="ChEBI" id="CHEBI:57856"/>
        <dbReference type="ChEBI" id="CHEBI:57925"/>
        <dbReference type="ChEBI" id="CHEBI:59789"/>
        <dbReference type="ChEBI" id="CHEBI:183640"/>
        <dbReference type="EC" id="2.1.1.137"/>
    </reaction>
</comment>
<keyword evidence="11" id="KW-0489">Methyltransferase</keyword>
<comment type="similarity">
    <text evidence="3">Belongs to the methyltransferase superfamily. Arsenite methyltransferase family.</text>
</comment>
<feature type="compositionally biased region" description="Low complexity" evidence="9">
    <location>
        <begin position="257"/>
        <end position="272"/>
    </location>
</feature>
<keyword evidence="11" id="KW-0830">Ubiquinone</keyword>
<dbReference type="InterPro" id="IPR029063">
    <property type="entry name" value="SAM-dependent_MTases_sf"/>
</dbReference>
<name>A0A518CX08_9BACT</name>
<evidence type="ECO:0000256" key="5">
    <source>
        <dbReference type="ARBA" id="ARBA00034545"/>
    </source>
</evidence>
<evidence type="ECO:0000256" key="9">
    <source>
        <dbReference type="SAM" id="MobiDB-lite"/>
    </source>
</evidence>
<dbReference type="Proteomes" id="UP000319342">
    <property type="component" value="Chromosome"/>
</dbReference>
<dbReference type="GO" id="GO:0032259">
    <property type="term" value="P:methylation"/>
    <property type="evidence" value="ECO:0007669"/>
    <property type="project" value="UniProtKB-KW"/>
</dbReference>
<dbReference type="EMBL" id="CP036290">
    <property type="protein sequence ID" value="QDU83754.1"/>
    <property type="molecule type" value="Genomic_DNA"/>
</dbReference>
<dbReference type="Gene3D" id="3.40.50.150">
    <property type="entry name" value="Vaccinia Virus protein VP39"/>
    <property type="match status" value="1"/>
</dbReference>
<organism evidence="11 12">
    <name type="scientific">Rohdeia mirabilis</name>
    <dbReference type="NCBI Taxonomy" id="2528008"/>
    <lineage>
        <taxon>Bacteria</taxon>
        <taxon>Pseudomonadati</taxon>
        <taxon>Planctomycetota</taxon>
        <taxon>Planctomycetia</taxon>
        <taxon>Planctomycetia incertae sedis</taxon>
        <taxon>Rohdeia</taxon>
    </lineage>
</organism>
<dbReference type="OrthoDB" id="9772751at2"/>
<sequence length="323" mass="33003">MNTDHDLKDSVRQGYGTVAKAGLSSEHAGMRSIAQAFGYSEEELASIPAASNMGLSCGNPTALASLRPGETVVDLGSGGGLDVFLAAKQVGPTGTAIGIDMTPEMISLARRNAESGGYDNVRFHLAELEAMPLPDASVDCVISNCVLNLCPDKDAVLREVARILKPGGRLAVSDIALKKPLPPQVEREVAAWTGCIAGAMTIADNESKLHAAGFTDVLVQDAGSDLNAYRDGGHAACCGPESDASMAPTESAGGCGSAEPTPAPAATSESSSCCGPSAEPTSEPQAANTSGSDFHATMDELLDTFDVNEFAASVKIYAVKPGG</sequence>
<protein>
    <recommendedName>
        <fullName evidence="5">Arsenite methyltransferase</fullName>
        <ecNumber evidence="4">2.1.1.137</ecNumber>
    </recommendedName>
</protein>
<dbReference type="InterPro" id="IPR025714">
    <property type="entry name" value="Methyltranfer_dom"/>
</dbReference>
<gene>
    <name evidence="11" type="primary">ubiE_1</name>
    <name evidence="11" type="ORF">Pla163_08550</name>
</gene>
<proteinExistence type="inferred from homology"/>
<dbReference type="SUPFAM" id="SSF53335">
    <property type="entry name" value="S-adenosyl-L-methionine-dependent methyltransferases"/>
    <property type="match status" value="1"/>
</dbReference>
<reference evidence="11 12" key="1">
    <citation type="submission" date="2019-02" db="EMBL/GenBank/DDBJ databases">
        <title>Deep-cultivation of Planctomycetes and their phenomic and genomic characterization uncovers novel biology.</title>
        <authorList>
            <person name="Wiegand S."/>
            <person name="Jogler M."/>
            <person name="Boedeker C."/>
            <person name="Pinto D."/>
            <person name="Vollmers J."/>
            <person name="Rivas-Marin E."/>
            <person name="Kohn T."/>
            <person name="Peeters S.H."/>
            <person name="Heuer A."/>
            <person name="Rast P."/>
            <person name="Oberbeckmann S."/>
            <person name="Bunk B."/>
            <person name="Jeske O."/>
            <person name="Meyerdierks A."/>
            <person name="Storesund J.E."/>
            <person name="Kallscheuer N."/>
            <person name="Luecker S."/>
            <person name="Lage O.M."/>
            <person name="Pohl T."/>
            <person name="Merkel B.J."/>
            <person name="Hornburger P."/>
            <person name="Mueller R.-W."/>
            <person name="Bruemmer F."/>
            <person name="Labrenz M."/>
            <person name="Spormann A.M."/>
            <person name="Op den Camp H."/>
            <person name="Overmann J."/>
            <person name="Amann R."/>
            <person name="Jetten M.S.M."/>
            <person name="Mascher T."/>
            <person name="Medema M.H."/>
            <person name="Devos D.P."/>
            <person name="Kaster A.-K."/>
            <person name="Ovreas L."/>
            <person name="Rohde M."/>
            <person name="Galperin M.Y."/>
            <person name="Jogler C."/>
        </authorList>
    </citation>
    <scope>NUCLEOTIDE SEQUENCE [LARGE SCALE GENOMIC DNA]</scope>
    <source>
        <strain evidence="11 12">Pla163</strain>
    </source>
</reference>
<dbReference type="PANTHER" id="PTHR43675:SF8">
    <property type="entry name" value="ARSENITE METHYLTRANSFERASE"/>
    <property type="match status" value="1"/>
</dbReference>
<evidence type="ECO:0000256" key="4">
    <source>
        <dbReference type="ARBA" id="ARBA00034521"/>
    </source>
</evidence>
<evidence type="ECO:0000256" key="1">
    <source>
        <dbReference type="ARBA" id="ARBA00022679"/>
    </source>
</evidence>
<evidence type="ECO:0000256" key="2">
    <source>
        <dbReference type="ARBA" id="ARBA00022691"/>
    </source>
</evidence>
<evidence type="ECO:0000313" key="12">
    <source>
        <dbReference type="Proteomes" id="UP000319342"/>
    </source>
</evidence>
<dbReference type="CDD" id="cd02440">
    <property type="entry name" value="AdoMet_MTases"/>
    <property type="match status" value="1"/>
</dbReference>
<dbReference type="RefSeq" id="WP_145184013.1">
    <property type="nucleotide sequence ID" value="NZ_CP036290.1"/>
</dbReference>
<evidence type="ECO:0000256" key="8">
    <source>
        <dbReference type="ARBA" id="ARBA00048428"/>
    </source>
</evidence>
<evidence type="ECO:0000256" key="7">
    <source>
        <dbReference type="ARBA" id="ARBA00047943"/>
    </source>
</evidence>
<comment type="catalytic activity">
    <reaction evidence="8">
        <text>arsenic triglutathione + 3 [thioredoxin]-dithiol + 3 S-adenosyl-L-methionine = trimethylarsine + 3 [thioredoxin]-disulfide + 3 glutathione + 3 S-adenosyl-L-homocysteine + 3 H(+)</text>
        <dbReference type="Rhea" id="RHEA:69432"/>
        <dbReference type="Rhea" id="RHEA-COMP:10698"/>
        <dbReference type="Rhea" id="RHEA-COMP:10700"/>
        <dbReference type="ChEBI" id="CHEBI:15378"/>
        <dbReference type="ChEBI" id="CHEBI:27130"/>
        <dbReference type="ChEBI" id="CHEBI:29950"/>
        <dbReference type="ChEBI" id="CHEBI:50058"/>
        <dbReference type="ChEBI" id="CHEBI:57856"/>
        <dbReference type="ChEBI" id="CHEBI:57925"/>
        <dbReference type="ChEBI" id="CHEBI:59789"/>
        <dbReference type="ChEBI" id="CHEBI:183640"/>
        <dbReference type="EC" id="2.1.1.137"/>
    </reaction>
</comment>
<keyword evidence="12" id="KW-1185">Reference proteome</keyword>
<keyword evidence="1 11" id="KW-0808">Transferase</keyword>
<evidence type="ECO:0000313" key="11">
    <source>
        <dbReference type="EMBL" id="QDU83754.1"/>
    </source>
</evidence>
<accession>A0A518CX08</accession>
<comment type="catalytic activity">
    <reaction evidence="6">
        <text>arsenic triglutathione + [thioredoxin]-dithiol + S-adenosyl-L-methionine + 2 H2O = methylarsonous acid + [thioredoxin]-disulfide + 3 glutathione + S-adenosyl-L-homocysteine + H(+)</text>
        <dbReference type="Rhea" id="RHEA:69460"/>
        <dbReference type="Rhea" id="RHEA-COMP:10698"/>
        <dbReference type="Rhea" id="RHEA-COMP:10700"/>
        <dbReference type="ChEBI" id="CHEBI:15377"/>
        <dbReference type="ChEBI" id="CHEBI:15378"/>
        <dbReference type="ChEBI" id="CHEBI:17826"/>
        <dbReference type="ChEBI" id="CHEBI:29950"/>
        <dbReference type="ChEBI" id="CHEBI:50058"/>
        <dbReference type="ChEBI" id="CHEBI:57856"/>
        <dbReference type="ChEBI" id="CHEBI:57925"/>
        <dbReference type="ChEBI" id="CHEBI:59789"/>
        <dbReference type="ChEBI" id="CHEBI:183640"/>
        <dbReference type="EC" id="2.1.1.137"/>
    </reaction>
</comment>
<evidence type="ECO:0000256" key="3">
    <source>
        <dbReference type="ARBA" id="ARBA00034487"/>
    </source>
</evidence>
<dbReference type="EC" id="2.1.1.137" evidence="4"/>
<keyword evidence="2" id="KW-0949">S-adenosyl-L-methionine</keyword>
<feature type="region of interest" description="Disordered" evidence="9">
    <location>
        <begin position="248"/>
        <end position="294"/>
    </location>
</feature>